<feature type="compositionally biased region" description="Basic residues" evidence="1">
    <location>
        <begin position="57"/>
        <end position="74"/>
    </location>
</feature>
<feature type="region of interest" description="Disordered" evidence="1">
    <location>
        <begin position="304"/>
        <end position="374"/>
    </location>
</feature>
<dbReference type="OrthoDB" id="126568at2759"/>
<dbReference type="KEGG" id="blac:94346010"/>
<organism evidence="2 3">
    <name type="scientific">Bremia lactucae</name>
    <name type="common">Lettuce downy mildew</name>
    <dbReference type="NCBI Taxonomy" id="4779"/>
    <lineage>
        <taxon>Eukaryota</taxon>
        <taxon>Sar</taxon>
        <taxon>Stramenopiles</taxon>
        <taxon>Oomycota</taxon>
        <taxon>Peronosporomycetes</taxon>
        <taxon>Peronosporales</taxon>
        <taxon>Peronosporaceae</taxon>
        <taxon>Bremia</taxon>
    </lineage>
</organism>
<protein>
    <submittedName>
        <fullName evidence="2">Uncharacterized protein</fullName>
    </submittedName>
</protein>
<dbReference type="AlphaFoldDB" id="A0A976FNN6"/>
<reference evidence="2 3" key="1">
    <citation type="journal article" date="2021" name="Genome Biol.">
        <title>AFLAP: assembly-free linkage analysis pipeline using k-mers from genome sequencing data.</title>
        <authorList>
            <person name="Fletcher K."/>
            <person name="Zhang L."/>
            <person name="Gil J."/>
            <person name="Han R."/>
            <person name="Cavanaugh K."/>
            <person name="Michelmore R."/>
        </authorList>
    </citation>
    <scope>NUCLEOTIDE SEQUENCE [LARGE SCALE GENOMIC DNA]</scope>
    <source>
        <strain evidence="2 3">SF5</strain>
    </source>
</reference>
<dbReference type="RefSeq" id="XP_067819711.1">
    <property type="nucleotide sequence ID" value="XM_067960339.1"/>
</dbReference>
<gene>
    <name evidence="2" type="ORF">CCR75_002241</name>
</gene>
<dbReference type="Proteomes" id="UP000294530">
    <property type="component" value="Unassembled WGS sequence"/>
</dbReference>
<feature type="compositionally biased region" description="Basic and acidic residues" evidence="1">
    <location>
        <begin position="75"/>
        <end position="93"/>
    </location>
</feature>
<evidence type="ECO:0000313" key="2">
    <source>
        <dbReference type="EMBL" id="TDH70212.1"/>
    </source>
</evidence>
<accession>A0A976FNN6</accession>
<feature type="compositionally biased region" description="Basic and acidic residues" evidence="1">
    <location>
        <begin position="359"/>
        <end position="374"/>
    </location>
</feature>
<evidence type="ECO:0000313" key="3">
    <source>
        <dbReference type="Proteomes" id="UP000294530"/>
    </source>
</evidence>
<sequence>MEPLATGKRRRPASASLSPPPPPPHPMREEEKSVVSWKRQRLEHTPTQATELQELRRAKRSEHKCVKNGKRRRSIPPEKETKRDSCHRNEEKHKTKRCRVKDDASVSSPPPVLPASPLANLSDRTIQSFEHTKQRVVIIEEKHETTRFPAVSISIPSRWLQDEALTKETSENIAMCTNRDDCIGSSQGSDTDDLVATSANVDKDLRTDSHDIQGSIDVERVPQGMPLRTVQVTPPPSTRMLDRKNPPPPPKRPKRRRNYGIVFARAYPRLALSPLVDHSPPSSPRVFRSLENEFAVAMQETPEIRPRVRPAPRMARGTRRSTRAISSGARRSLETPTSTMVLRSRQLNPSLSASTGKPENQREREQRDAQRRQE</sequence>
<keyword evidence="3" id="KW-1185">Reference proteome</keyword>
<evidence type="ECO:0000256" key="1">
    <source>
        <dbReference type="SAM" id="MobiDB-lite"/>
    </source>
</evidence>
<feature type="compositionally biased region" description="Polar residues" evidence="1">
    <location>
        <begin position="334"/>
        <end position="358"/>
    </location>
</feature>
<proteinExistence type="predicted"/>
<feature type="region of interest" description="Disordered" evidence="1">
    <location>
        <begin position="226"/>
        <end position="258"/>
    </location>
</feature>
<name>A0A976FNN6_BRELC</name>
<feature type="region of interest" description="Disordered" evidence="1">
    <location>
        <begin position="1"/>
        <end position="119"/>
    </location>
</feature>
<dbReference type="GeneID" id="94346010"/>
<comment type="caution">
    <text evidence="2">The sequence shown here is derived from an EMBL/GenBank/DDBJ whole genome shotgun (WGS) entry which is preliminary data.</text>
</comment>
<dbReference type="EMBL" id="SHOA02000010">
    <property type="protein sequence ID" value="TDH70212.1"/>
    <property type="molecule type" value="Genomic_DNA"/>
</dbReference>